<name>A0ABN9A423_RANTA</name>
<gene>
    <name evidence="1" type="ORF">MRATA1EN1_LOCUS29999</name>
</gene>
<keyword evidence="2" id="KW-1185">Reference proteome</keyword>
<evidence type="ECO:0000313" key="1">
    <source>
        <dbReference type="EMBL" id="CAI9181037.1"/>
    </source>
</evidence>
<dbReference type="EMBL" id="OX460343">
    <property type="protein sequence ID" value="CAI9181037.1"/>
    <property type="molecule type" value="Genomic_DNA"/>
</dbReference>
<organism evidence="1 2">
    <name type="scientific">Rangifer tarandus platyrhynchus</name>
    <name type="common">Svalbard reindeer</name>
    <dbReference type="NCBI Taxonomy" id="3082113"/>
    <lineage>
        <taxon>Eukaryota</taxon>
        <taxon>Metazoa</taxon>
        <taxon>Chordata</taxon>
        <taxon>Craniata</taxon>
        <taxon>Vertebrata</taxon>
        <taxon>Euteleostomi</taxon>
        <taxon>Mammalia</taxon>
        <taxon>Eutheria</taxon>
        <taxon>Laurasiatheria</taxon>
        <taxon>Artiodactyla</taxon>
        <taxon>Ruminantia</taxon>
        <taxon>Pecora</taxon>
        <taxon>Cervidae</taxon>
        <taxon>Odocoileinae</taxon>
        <taxon>Rangifer</taxon>
    </lineage>
</organism>
<protein>
    <submittedName>
        <fullName evidence="1">Uncharacterized protein</fullName>
    </submittedName>
</protein>
<sequence>MIPFSFDPRNSLLTRRTGPIIFLNIHFYLAIWLGCGTKGSLVAACELLVVACEIYFHDQGWNLGPLHWEHGVLATGPPGKSPLSVKNVGLRVVTQLESHTTK</sequence>
<accession>A0ABN9A423</accession>
<reference evidence="1" key="1">
    <citation type="submission" date="2023-04" db="EMBL/GenBank/DDBJ databases">
        <authorList>
            <consortium name="ELIXIR-Norway"/>
        </authorList>
    </citation>
    <scope>NUCLEOTIDE SEQUENCE [LARGE SCALE GENOMIC DNA]</scope>
</reference>
<evidence type="ECO:0000313" key="2">
    <source>
        <dbReference type="Proteomes" id="UP001176941"/>
    </source>
</evidence>
<dbReference type="Proteomes" id="UP001176941">
    <property type="component" value="Chromosome X"/>
</dbReference>
<proteinExistence type="predicted"/>